<dbReference type="EMBL" id="JAMKFB020000017">
    <property type="protein sequence ID" value="KAL0169309.1"/>
    <property type="molecule type" value="Genomic_DNA"/>
</dbReference>
<proteinExistence type="predicted"/>
<feature type="non-terminal residue" evidence="1">
    <location>
        <position position="1"/>
    </location>
</feature>
<comment type="caution">
    <text evidence="1">The sequence shown here is derived from an EMBL/GenBank/DDBJ whole genome shotgun (WGS) entry which is preliminary data.</text>
</comment>
<sequence length="53" mass="5726">SSNYMDSISMSGSNGCSLSSSLKGTDLPELFSKLGLGKYTDIFQQQEVFISNI</sequence>
<dbReference type="AlphaFoldDB" id="A0ABD0P5E4"/>
<gene>
    <name evidence="1" type="ORF">M9458_033905</name>
</gene>
<accession>A0ABD0P5E4</accession>
<organism evidence="1 2">
    <name type="scientific">Cirrhinus mrigala</name>
    <name type="common">Mrigala</name>
    <dbReference type="NCBI Taxonomy" id="683832"/>
    <lineage>
        <taxon>Eukaryota</taxon>
        <taxon>Metazoa</taxon>
        <taxon>Chordata</taxon>
        <taxon>Craniata</taxon>
        <taxon>Vertebrata</taxon>
        <taxon>Euteleostomi</taxon>
        <taxon>Actinopterygii</taxon>
        <taxon>Neopterygii</taxon>
        <taxon>Teleostei</taxon>
        <taxon>Ostariophysi</taxon>
        <taxon>Cypriniformes</taxon>
        <taxon>Cyprinidae</taxon>
        <taxon>Labeoninae</taxon>
        <taxon>Labeonini</taxon>
        <taxon>Cirrhinus</taxon>
    </lineage>
</organism>
<name>A0ABD0P5E4_CIRMR</name>
<protein>
    <submittedName>
        <fullName evidence="1">Uncharacterized protein</fullName>
    </submittedName>
</protein>
<keyword evidence="2" id="KW-1185">Reference proteome</keyword>
<reference evidence="1 2" key="1">
    <citation type="submission" date="2024-05" db="EMBL/GenBank/DDBJ databases">
        <title>Genome sequencing and assembly of Indian major carp, Cirrhinus mrigala (Hamilton, 1822).</title>
        <authorList>
            <person name="Mohindra V."/>
            <person name="Chowdhury L.M."/>
            <person name="Lal K."/>
            <person name="Jena J.K."/>
        </authorList>
    </citation>
    <scope>NUCLEOTIDE SEQUENCE [LARGE SCALE GENOMIC DNA]</scope>
    <source>
        <strain evidence="1">CM1030</strain>
        <tissue evidence="1">Blood</tissue>
    </source>
</reference>
<evidence type="ECO:0000313" key="2">
    <source>
        <dbReference type="Proteomes" id="UP001529510"/>
    </source>
</evidence>
<dbReference type="Proteomes" id="UP001529510">
    <property type="component" value="Unassembled WGS sequence"/>
</dbReference>
<evidence type="ECO:0000313" key="1">
    <source>
        <dbReference type="EMBL" id="KAL0169309.1"/>
    </source>
</evidence>